<dbReference type="AlphaFoldDB" id="A0A4U9WME0"/>
<dbReference type="GO" id="GO:0004721">
    <property type="term" value="F:phosphoprotein phosphatase activity"/>
    <property type="evidence" value="ECO:0007669"/>
    <property type="project" value="InterPro"/>
</dbReference>
<name>A0A4U9WME0_SERFO</name>
<organism evidence="1">
    <name type="scientific">Serratia fonticola</name>
    <dbReference type="NCBI Taxonomy" id="47917"/>
    <lineage>
        <taxon>Bacteria</taxon>
        <taxon>Pseudomonadati</taxon>
        <taxon>Pseudomonadota</taxon>
        <taxon>Gammaproteobacteria</taxon>
        <taxon>Enterobacterales</taxon>
        <taxon>Yersiniaceae</taxon>
        <taxon>Serratia</taxon>
    </lineage>
</organism>
<dbReference type="SUPFAM" id="SSF52799">
    <property type="entry name" value="(Phosphotyrosine protein) phosphatases II"/>
    <property type="match status" value="1"/>
</dbReference>
<dbReference type="EMBL" id="CABEEZ010000165">
    <property type="protein sequence ID" value="VTR60641.1"/>
    <property type="molecule type" value="Genomic_DNA"/>
</dbReference>
<sequence length="113" mass="12450">MTAQILLHPSLAPLDGGINFRDLGGNSVADGRRIKRGLLFRSGALDRLSENDCSYLAQMPMRSVLDYRDFDEVQAKPDVLWSGADYYHVPANPLSSEVNANLEKLTDENAGQV</sequence>
<dbReference type="InterPro" id="IPR026893">
    <property type="entry name" value="Tyr/Ser_Pase_IphP-type"/>
</dbReference>
<protein>
    <submittedName>
        <fullName evidence="1">Protein tyrosine/serine phosphatase</fullName>
    </submittedName>
</protein>
<reference evidence="1" key="1">
    <citation type="submission" date="2019-05" db="EMBL/GenBank/DDBJ databases">
        <authorList>
            <consortium name="Pathogen Informatics"/>
        </authorList>
    </citation>
    <scope>NUCLEOTIDE SEQUENCE [LARGE SCALE GENOMIC DNA]</scope>
    <source>
        <strain evidence="1">NCTC12965</strain>
    </source>
</reference>
<proteinExistence type="predicted"/>
<dbReference type="Gene3D" id="3.90.190.10">
    <property type="entry name" value="Protein tyrosine phosphatase superfamily"/>
    <property type="match status" value="1"/>
</dbReference>
<accession>A0A4U9WME0</accession>
<gene>
    <name evidence="1" type="ORF">NCTC12965_08551</name>
</gene>
<dbReference type="Pfam" id="PF13350">
    <property type="entry name" value="Y_phosphatase3"/>
    <property type="match status" value="1"/>
</dbReference>
<evidence type="ECO:0000313" key="1">
    <source>
        <dbReference type="EMBL" id="VTR60641.1"/>
    </source>
</evidence>
<dbReference type="InterPro" id="IPR029021">
    <property type="entry name" value="Prot-tyrosine_phosphatase-like"/>
</dbReference>